<dbReference type="Gene3D" id="1.10.357.10">
    <property type="entry name" value="Tetracycline Repressor, domain 2"/>
    <property type="match status" value="1"/>
</dbReference>
<evidence type="ECO:0000256" key="1">
    <source>
        <dbReference type="ARBA" id="ARBA00023125"/>
    </source>
</evidence>
<proteinExistence type="predicted"/>
<dbReference type="AlphaFoldDB" id="A0A4P6F8M9"/>
<dbReference type="SUPFAM" id="SSF46689">
    <property type="entry name" value="Homeodomain-like"/>
    <property type="match status" value="1"/>
</dbReference>
<dbReference type="KEGG" id="xya:ET471_12885"/>
<feature type="DNA-binding region" description="H-T-H motif" evidence="2">
    <location>
        <begin position="12"/>
        <end position="31"/>
    </location>
</feature>
<dbReference type="PANTHER" id="PTHR30055:SF181">
    <property type="entry name" value="BLR6905 PROTEIN"/>
    <property type="match status" value="1"/>
</dbReference>
<dbReference type="Pfam" id="PF00440">
    <property type="entry name" value="TetR_N"/>
    <property type="match status" value="1"/>
</dbReference>
<dbReference type="GO" id="GO:0000976">
    <property type="term" value="F:transcription cis-regulatory region binding"/>
    <property type="evidence" value="ECO:0007669"/>
    <property type="project" value="TreeGrafter"/>
</dbReference>
<name>A0A4P6F8M9_9MICO</name>
<feature type="domain" description="HTH tetR-type" evidence="3">
    <location>
        <begin position="1"/>
        <end position="49"/>
    </location>
</feature>
<dbReference type="InterPro" id="IPR050109">
    <property type="entry name" value="HTH-type_TetR-like_transc_reg"/>
</dbReference>
<accession>A0A4P6F8M9</accession>
<dbReference type="PANTHER" id="PTHR30055">
    <property type="entry name" value="HTH-TYPE TRANSCRIPTIONAL REGULATOR RUTR"/>
    <property type="match status" value="1"/>
</dbReference>
<evidence type="ECO:0000313" key="5">
    <source>
        <dbReference type="Proteomes" id="UP000292118"/>
    </source>
</evidence>
<dbReference type="InterPro" id="IPR009057">
    <property type="entry name" value="Homeodomain-like_sf"/>
</dbReference>
<reference evidence="4 5" key="1">
    <citation type="submission" date="2019-01" db="EMBL/GenBank/DDBJ databases">
        <title>Genome sequencing of strain FW10M-9.</title>
        <authorList>
            <person name="Heo J."/>
            <person name="Kim S.-J."/>
            <person name="Kim J.-S."/>
            <person name="Hong S.-B."/>
            <person name="Kwon S.-W."/>
        </authorList>
    </citation>
    <scope>NUCLEOTIDE SEQUENCE [LARGE SCALE GENOMIC DNA]</scope>
    <source>
        <strain evidence="4 5">FW10M-9</strain>
    </source>
</reference>
<dbReference type="EMBL" id="CP035493">
    <property type="protein sequence ID" value="QAY71876.1"/>
    <property type="molecule type" value="Genomic_DNA"/>
</dbReference>
<dbReference type="OrthoDB" id="3539650at2"/>
<dbReference type="InterPro" id="IPR001647">
    <property type="entry name" value="HTH_TetR"/>
</dbReference>
<dbReference type="PROSITE" id="PS50977">
    <property type="entry name" value="HTH_TETR_2"/>
    <property type="match status" value="1"/>
</dbReference>
<organism evidence="4 5">
    <name type="scientific">Xylanimonas protaetiae</name>
    <dbReference type="NCBI Taxonomy" id="2509457"/>
    <lineage>
        <taxon>Bacteria</taxon>
        <taxon>Bacillati</taxon>
        <taxon>Actinomycetota</taxon>
        <taxon>Actinomycetes</taxon>
        <taxon>Micrococcales</taxon>
        <taxon>Promicromonosporaceae</taxon>
        <taxon>Xylanimonas</taxon>
    </lineage>
</organism>
<dbReference type="GO" id="GO:0003700">
    <property type="term" value="F:DNA-binding transcription factor activity"/>
    <property type="evidence" value="ECO:0007669"/>
    <property type="project" value="TreeGrafter"/>
</dbReference>
<protein>
    <submittedName>
        <fullName evidence="4">TetR/AcrR family transcriptional regulator</fullName>
    </submittedName>
</protein>
<evidence type="ECO:0000256" key="2">
    <source>
        <dbReference type="PROSITE-ProRule" id="PRU00335"/>
    </source>
</evidence>
<evidence type="ECO:0000259" key="3">
    <source>
        <dbReference type="PROSITE" id="PS50977"/>
    </source>
</evidence>
<evidence type="ECO:0000313" key="4">
    <source>
        <dbReference type="EMBL" id="QAY71876.1"/>
    </source>
</evidence>
<keyword evidence="5" id="KW-1185">Reference proteome</keyword>
<dbReference type="Proteomes" id="UP000292118">
    <property type="component" value="Chromosome"/>
</dbReference>
<sequence length="201" mass="21304">MPLVAAQGADVTTRELAAAAGVAEGTLFRVFPDKNTLVGEVAITALLRASEPATTRSDLAGIDRSLPLVERVAAIIDRGQGRMEQSARWIAVLRSLHGRVDAGSRSPADEERIRELRTRLITQHELHRAVIAEGLTAALAPDLDRLRVPLDVAATLIEAAVAHRRPDPNRLTAPLPAAVLADALVHGIVGTPSPAPESKDS</sequence>
<keyword evidence="1 2" id="KW-0238">DNA-binding</keyword>
<gene>
    <name evidence="4" type="ORF">ET471_12885</name>
</gene>